<dbReference type="AlphaFoldDB" id="A0A1I2WX50"/>
<keyword evidence="1" id="KW-0472">Membrane</keyword>
<name>A0A1I2WX50_9SPHI</name>
<evidence type="ECO:0000313" key="3">
    <source>
        <dbReference type="EMBL" id="SFH05914.1"/>
    </source>
</evidence>
<reference evidence="3 4" key="1">
    <citation type="submission" date="2016-10" db="EMBL/GenBank/DDBJ databases">
        <authorList>
            <person name="de Groot N.N."/>
        </authorList>
    </citation>
    <scope>NUCLEOTIDE SEQUENCE [LARGE SCALE GENOMIC DNA]</scope>
    <source>
        <strain evidence="3 4">DSM 18684</strain>
    </source>
</reference>
<protein>
    <recommendedName>
        <fullName evidence="5">Rhomboid family protein</fullName>
    </recommendedName>
</protein>
<feature type="transmembrane region" description="Helical" evidence="1">
    <location>
        <begin position="79"/>
        <end position="100"/>
    </location>
</feature>
<evidence type="ECO:0008006" key="5">
    <source>
        <dbReference type="Google" id="ProtNLM"/>
    </source>
</evidence>
<evidence type="ECO:0000256" key="2">
    <source>
        <dbReference type="SAM" id="SignalP"/>
    </source>
</evidence>
<feature type="transmembrane region" description="Helical" evidence="1">
    <location>
        <begin position="141"/>
        <end position="164"/>
    </location>
</feature>
<feature type="transmembrane region" description="Helical" evidence="1">
    <location>
        <begin position="176"/>
        <end position="206"/>
    </location>
</feature>
<dbReference type="EMBL" id="FOPP01000004">
    <property type="protein sequence ID" value="SFH05914.1"/>
    <property type="molecule type" value="Genomic_DNA"/>
</dbReference>
<keyword evidence="1" id="KW-1133">Transmembrane helix</keyword>
<feature type="chain" id="PRO_5011790395" description="Rhomboid family protein" evidence="2">
    <location>
        <begin position="27"/>
        <end position="220"/>
    </location>
</feature>
<dbReference type="OrthoDB" id="4937429at2"/>
<evidence type="ECO:0000313" key="4">
    <source>
        <dbReference type="Proteomes" id="UP000199666"/>
    </source>
</evidence>
<keyword evidence="1" id="KW-0812">Transmembrane</keyword>
<gene>
    <name evidence="3" type="ORF">SAMN04489864_104355</name>
</gene>
<organism evidence="3 4">
    <name type="scientific">Pedobacter insulae</name>
    <dbReference type="NCBI Taxonomy" id="414048"/>
    <lineage>
        <taxon>Bacteria</taxon>
        <taxon>Pseudomonadati</taxon>
        <taxon>Bacteroidota</taxon>
        <taxon>Sphingobacteriia</taxon>
        <taxon>Sphingobacteriales</taxon>
        <taxon>Sphingobacteriaceae</taxon>
        <taxon>Pedobacter</taxon>
    </lineage>
</organism>
<keyword evidence="2" id="KW-0732">Signal</keyword>
<feature type="transmembrane region" description="Helical" evidence="1">
    <location>
        <begin position="107"/>
        <end position="129"/>
    </location>
</feature>
<feature type="signal peptide" evidence="2">
    <location>
        <begin position="1"/>
        <end position="26"/>
    </location>
</feature>
<keyword evidence="4" id="KW-1185">Reference proteome</keyword>
<dbReference type="RefSeq" id="WP_090993283.1">
    <property type="nucleotide sequence ID" value="NZ_FOPP01000004.1"/>
</dbReference>
<evidence type="ECO:0000256" key="1">
    <source>
        <dbReference type="SAM" id="Phobius"/>
    </source>
</evidence>
<accession>A0A1I2WX50</accession>
<proteinExistence type="predicted"/>
<sequence>MDTRQQNALKKAKNFIKLLSCFSLLAAPLLSAVGWGISHDSLSSLFDLNLFHQAKNRAFYLSPTSDPALIFRYFLLPHYFLYASMPLYIASTITITNFTYKIAPWTSFIGAILSIIGSVYFIGVLGAYLSAPLGSVSMTGIIQLSFVLCLLLFVGNILLGISLYRNRVNSKWTSALFILGNSLILTFPGIENWMTLGSLCMLFPMYQLSRRLYEEIDFNR</sequence>
<dbReference type="Proteomes" id="UP000199666">
    <property type="component" value="Unassembled WGS sequence"/>
</dbReference>